<feature type="compositionally biased region" description="Basic and acidic residues" evidence="1">
    <location>
        <begin position="136"/>
        <end position="151"/>
    </location>
</feature>
<evidence type="ECO:0000256" key="1">
    <source>
        <dbReference type="SAM" id="MobiDB-lite"/>
    </source>
</evidence>
<sequence length="157" mass="17391">MYGDGYVGNGQDSARARMLSKEREALFSRSEQEKKRMREETAAYRLGSRDSKFSSTSNSSEVLLVQQTVGLCSKEEYARKRQALEAQETPAVAAVEPTAGEGGEREASKKKKKKGKERVGSLSFAMDGEDEPVDEAELRPIKLKKNPDVEANRPCNT</sequence>
<feature type="region of interest" description="Disordered" evidence="1">
    <location>
        <begin position="1"/>
        <end position="59"/>
    </location>
</feature>
<dbReference type="PANTHER" id="PTHR12722">
    <property type="entry name" value="XAP-5 PROTEIN-RELATED"/>
    <property type="match status" value="1"/>
</dbReference>
<feature type="region of interest" description="Disordered" evidence="1">
    <location>
        <begin position="89"/>
        <end position="157"/>
    </location>
</feature>
<dbReference type="GO" id="GO:0005634">
    <property type="term" value="C:nucleus"/>
    <property type="evidence" value="ECO:0007669"/>
    <property type="project" value="InterPro"/>
</dbReference>
<organism evidence="2 3">
    <name type="scientific">Prymnesium parvum</name>
    <name type="common">Toxic golden alga</name>
    <dbReference type="NCBI Taxonomy" id="97485"/>
    <lineage>
        <taxon>Eukaryota</taxon>
        <taxon>Haptista</taxon>
        <taxon>Haptophyta</taxon>
        <taxon>Prymnesiophyceae</taxon>
        <taxon>Prymnesiales</taxon>
        <taxon>Prymnesiaceae</taxon>
        <taxon>Prymnesium</taxon>
    </lineage>
</organism>
<dbReference type="Proteomes" id="UP001515480">
    <property type="component" value="Unassembled WGS sequence"/>
</dbReference>
<reference evidence="2 3" key="1">
    <citation type="journal article" date="2024" name="Science">
        <title>Giant polyketide synthase enzymes in the biosynthesis of giant marine polyether toxins.</title>
        <authorList>
            <person name="Fallon T.R."/>
            <person name="Shende V.V."/>
            <person name="Wierzbicki I.H."/>
            <person name="Pendleton A.L."/>
            <person name="Watervoot N.F."/>
            <person name="Auber R.P."/>
            <person name="Gonzalez D.J."/>
            <person name="Wisecaver J.H."/>
            <person name="Moore B.S."/>
        </authorList>
    </citation>
    <scope>NUCLEOTIDE SEQUENCE [LARGE SCALE GENOMIC DNA]</scope>
    <source>
        <strain evidence="2 3">12B1</strain>
    </source>
</reference>
<keyword evidence="3" id="KW-1185">Reference proteome</keyword>
<dbReference type="PANTHER" id="PTHR12722:SF0">
    <property type="entry name" value="PROTEIN FAM50A"/>
    <property type="match status" value="1"/>
</dbReference>
<name>A0AB34IS43_PRYPA</name>
<dbReference type="EMBL" id="JBGBPQ010000020">
    <property type="protein sequence ID" value="KAL1504284.1"/>
    <property type="molecule type" value="Genomic_DNA"/>
</dbReference>
<gene>
    <name evidence="2" type="ORF">AB1Y20_010693</name>
</gene>
<accession>A0AB34IS43</accession>
<dbReference type="InterPro" id="IPR007005">
    <property type="entry name" value="XAP5"/>
</dbReference>
<proteinExistence type="predicted"/>
<dbReference type="GO" id="GO:0006325">
    <property type="term" value="P:chromatin organization"/>
    <property type="evidence" value="ECO:0007669"/>
    <property type="project" value="TreeGrafter"/>
</dbReference>
<protein>
    <submittedName>
        <fullName evidence="2">Uncharacterized protein</fullName>
    </submittedName>
</protein>
<comment type="caution">
    <text evidence="2">The sequence shown here is derived from an EMBL/GenBank/DDBJ whole genome shotgun (WGS) entry which is preliminary data.</text>
</comment>
<evidence type="ECO:0000313" key="3">
    <source>
        <dbReference type="Proteomes" id="UP001515480"/>
    </source>
</evidence>
<dbReference type="AlphaFoldDB" id="A0AB34IS43"/>
<evidence type="ECO:0000313" key="2">
    <source>
        <dbReference type="EMBL" id="KAL1504284.1"/>
    </source>
</evidence>
<feature type="compositionally biased region" description="Basic and acidic residues" evidence="1">
    <location>
        <begin position="19"/>
        <end position="52"/>
    </location>
</feature>